<reference evidence="3" key="1">
    <citation type="submission" date="2025-08" db="UniProtKB">
        <authorList>
            <consortium name="RefSeq"/>
        </authorList>
    </citation>
    <scope>IDENTIFICATION</scope>
</reference>
<dbReference type="GeneID" id="105845756"/>
<proteinExistence type="predicted"/>
<protein>
    <submittedName>
        <fullName evidence="3">Uncharacterized protein LOC105845756</fullName>
    </submittedName>
</protein>
<evidence type="ECO:0000313" key="2">
    <source>
        <dbReference type="Proteomes" id="UP001652625"/>
    </source>
</evidence>
<accession>A0ABM4DFP0</accession>
<name>A0ABM4DFP0_HYDVU</name>
<feature type="chain" id="PRO_5045783259" evidence="1">
    <location>
        <begin position="19"/>
        <end position="373"/>
    </location>
</feature>
<dbReference type="RefSeq" id="XP_065673227.1">
    <property type="nucleotide sequence ID" value="XM_065817155.1"/>
</dbReference>
<evidence type="ECO:0000256" key="1">
    <source>
        <dbReference type="SAM" id="SignalP"/>
    </source>
</evidence>
<gene>
    <name evidence="3" type="primary">LOC105845756</name>
</gene>
<keyword evidence="2" id="KW-1185">Reference proteome</keyword>
<keyword evidence="1" id="KW-0732">Signal</keyword>
<organism evidence="2 3">
    <name type="scientific">Hydra vulgaris</name>
    <name type="common">Hydra</name>
    <name type="synonym">Hydra attenuata</name>
    <dbReference type="NCBI Taxonomy" id="6087"/>
    <lineage>
        <taxon>Eukaryota</taxon>
        <taxon>Metazoa</taxon>
        <taxon>Cnidaria</taxon>
        <taxon>Hydrozoa</taxon>
        <taxon>Hydroidolina</taxon>
        <taxon>Anthoathecata</taxon>
        <taxon>Aplanulata</taxon>
        <taxon>Hydridae</taxon>
        <taxon>Hydra</taxon>
    </lineage>
</organism>
<sequence>MICALLFVLLLKFQTCKAEKHAADNKETEQENTKEFMLKDILNNENDNFNDKRINALNELLNMYDETKKSQASSLAKTFFRNDNKKTEPNIFPWLMPDLSDSYNPNQNPIRLFTNFPWKRRVVDKPLKDKQAPALPWLIPNFFESSEKNDNNIKTLLKLPWFRYDSSISNAPRPWNKEELEEHIYGDNRKLDDNILFKKDTVSRSSEKAVLLRWIKDTIESYEDREKPRLYFGSAIMPWNKQEADSLKNNLKFRSQKNKNKSFKSLWKRPKSLGFQRSLEKNEFKSPWQKEDLSVESFLKGMESLGLLRNDKNLHNGDHNDVNFQTKEDTTLKNLISSLEKESSKINNEIANYELYEKINEFLSSKNSSETDS</sequence>
<evidence type="ECO:0000313" key="3">
    <source>
        <dbReference type="RefSeq" id="XP_065673227.1"/>
    </source>
</evidence>
<dbReference type="Proteomes" id="UP001652625">
    <property type="component" value="Chromosome 14"/>
</dbReference>
<feature type="signal peptide" evidence="1">
    <location>
        <begin position="1"/>
        <end position="18"/>
    </location>
</feature>